<evidence type="ECO:0000313" key="2">
    <source>
        <dbReference type="Proteomes" id="UP001162164"/>
    </source>
</evidence>
<keyword evidence="2" id="KW-1185">Reference proteome</keyword>
<comment type="caution">
    <text evidence="1">The sequence shown here is derived from an EMBL/GenBank/DDBJ whole genome shotgun (WGS) entry which is preliminary data.</text>
</comment>
<reference evidence="1" key="1">
    <citation type="journal article" date="2023" name="Insect Mol. Biol.">
        <title>Genome sequencing provides insights into the evolution of gene families encoding plant cell wall-degrading enzymes in longhorned beetles.</title>
        <authorList>
            <person name="Shin N.R."/>
            <person name="Okamura Y."/>
            <person name="Kirsch R."/>
            <person name="Pauchet Y."/>
        </authorList>
    </citation>
    <scope>NUCLEOTIDE SEQUENCE</scope>
    <source>
        <strain evidence="1">MMC_N1</strain>
    </source>
</reference>
<dbReference type="Proteomes" id="UP001162164">
    <property type="component" value="Unassembled WGS sequence"/>
</dbReference>
<gene>
    <name evidence="1" type="ORF">NQ317_007702</name>
</gene>
<sequence>MKGKQKLGMGCRNHPKRIRTKSENTETLFVPPAMPRHAACRILVYLGLRTAPSTPIPNTVHPSTTLMLHCV</sequence>
<dbReference type="EMBL" id="JAPWTJ010000314">
    <property type="protein sequence ID" value="KAJ8979792.1"/>
    <property type="molecule type" value="Genomic_DNA"/>
</dbReference>
<name>A0ABQ9JR00_9CUCU</name>
<protein>
    <submittedName>
        <fullName evidence="1">Uncharacterized protein</fullName>
    </submittedName>
</protein>
<proteinExistence type="predicted"/>
<accession>A0ABQ9JR00</accession>
<evidence type="ECO:0000313" key="1">
    <source>
        <dbReference type="EMBL" id="KAJ8979792.1"/>
    </source>
</evidence>
<organism evidence="1 2">
    <name type="scientific">Molorchus minor</name>
    <dbReference type="NCBI Taxonomy" id="1323400"/>
    <lineage>
        <taxon>Eukaryota</taxon>
        <taxon>Metazoa</taxon>
        <taxon>Ecdysozoa</taxon>
        <taxon>Arthropoda</taxon>
        <taxon>Hexapoda</taxon>
        <taxon>Insecta</taxon>
        <taxon>Pterygota</taxon>
        <taxon>Neoptera</taxon>
        <taxon>Endopterygota</taxon>
        <taxon>Coleoptera</taxon>
        <taxon>Polyphaga</taxon>
        <taxon>Cucujiformia</taxon>
        <taxon>Chrysomeloidea</taxon>
        <taxon>Cerambycidae</taxon>
        <taxon>Lamiinae</taxon>
        <taxon>Monochamini</taxon>
        <taxon>Molorchus</taxon>
    </lineage>
</organism>